<evidence type="ECO:0000256" key="3">
    <source>
        <dbReference type="ARBA" id="ARBA00023043"/>
    </source>
</evidence>
<evidence type="ECO:0000256" key="4">
    <source>
        <dbReference type="PROSITE-ProRule" id="PRU00023"/>
    </source>
</evidence>
<evidence type="ECO:0000256" key="1">
    <source>
        <dbReference type="ARBA" id="ARBA00004906"/>
    </source>
</evidence>
<feature type="repeat" description="ANK" evidence="4">
    <location>
        <begin position="279"/>
        <end position="311"/>
    </location>
</feature>
<name>A0A7M4DVE5_CROPO</name>
<keyword evidence="8" id="KW-1185">Reference proteome</keyword>
<feature type="region of interest" description="Disordered" evidence="5">
    <location>
        <begin position="1"/>
        <end position="27"/>
    </location>
</feature>
<evidence type="ECO:0000313" key="7">
    <source>
        <dbReference type="Ensembl" id="ENSCPRP00005000392.1"/>
    </source>
</evidence>
<dbReference type="InterPro" id="IPR036770">
    <property type="entry name" value="Ankyrin_rpt-contain_sf"/>
</dbReference>
<evidence type="ECO:0000259" key="6">
    <source>
        <dbReference type="SMART" id="SM00969"/>
    </source>
</evidence>
<dbReference type="InterPro" id="IPR001496">
    <property type="entry name" value="SOCS_box"/>
</dbReference>
<dbReference type="Proteomes" id="UP000594220">
    <property type="component" value="Unplaced"/>
</dbReference>
<feature type="repeat" description="ANK" evidence="4">
    <location>
        <begin position="138"/>
        <end position="170"/>
    </location>
</feature>
<dbReference type="Pfam" id="PF07525">
    <property type="entry name" value="SOCS_box"/>
    <property type="match status" value="1"/>
</dbReference>
<evidence type="ECO:0000313" key="8">
    <source>
        <dbReference type="Proteomes" id="UP000594220"/>
    </source>
</evidence>
<keyword evidence="2" id="KW-0677">Repeat</keyword>
<gene>
    <name evidence="7" type="primary">ASB10</name>
</gene>
<protein>
    <submittedName>
        <fullName evidence="7">Ankyrin repeat and SOCS box containing 10</fullName>
    </submittedName>
</protein>
<dbReference type="GO" id="GO:0035556">
    <property type="term" value="P:intracellular signal transduction"/>
    <property type="evidence" value="ECO:0007669"/>
    <property type="project" value="InterPro"/>
</dbReference>
<evidence type="ECO:0000256" key="5">
    <source>
        <dbReference type="SAM" id="MobiDB-lite"/>
    </source>
</evidence>
<feature type="repeat" description="ANK" evidence="4">
    <location>
        <begin position="238"/>
        <end position="278"/>
    </location>
</feature>
<proteinExistence type="predicted"/>
<dbReference type="AlphaFoldDB" id="A0A7M4DVE5"/>
<keyword evidence="3 4" id="KW-0040">ANK repeat</keyword>
<reference evidence="7" key="1">
    <citation type="submission" date="2025-08" db="UniProtKB">
        <authorList>
            <consortium name="Ensembl"/>
        </authorList>
    </citation>
    <scope>IDENTIFICATION</scope>
</reference>
<feature type="repeat" description="ANK" evidence="4">
    <location>
        <begin position="171"/>
        <end position="203"/>
    </location>
</feature>
<dbReference type="Pfam" id="PF00023">
    <property type="entry name" value="Ank"/>
    <property type="match status" value="1"/>
</dbReference>
<dbReference type="OMA" id="QGGEMRW"/>
<dbReference type="Ensembl" id="ENSCPRT00005000477.1">
    <property type="protein sequence ID" value="ENSCPRP00005000392.1"/>
    <property type="gene ID" value="ENSCPRG00005000296.1"/>
</dbReference>
<dbReference type="SUPFAM" id="SSF158235">
    <property type="entry name" value="SOCS box-like"/>
    <property type="match status" value="1"/>
</dbReference>
<dbReference type="InterPro" id="IPR036036">
    <property type="entry name" value="SOCS_box-like_dom_sf"/>
</dbReference>
<comment type="pathway">
    <text evidence="1">Protein modification; protein ubiquitination.</text>
</comment>
<feature type="domain" description="SOCS box" evidence="6">
    <location>
        <begin position="408"/>
        <end position="447"/>
    </location>
</feature>
<dbReference type="UniPathway" id="UPA00143"/>
<feature type="repeat" description="ANK" evidence="4">
    <location>
        <begin position="106"/>
        <end position="138"/>
    </location>
</feature>
<reference evidence="7" key="2">
    <citation type="submission" date="2025-09" db="UniProtKB">
        <authorList>
            <consortium name="Ensembl"/>
        </authorList>
    </citation>
    <scope>IDENTIFICATION</scope>
</reference>
<dbReference type="PRINTS" id="PR01415">
    <property type="entry name" value="ANKYRIN"/>
</dbReference>
<dbReference type="GeneTree" id="ENSGT00940000158974"/>
<dbReference type="PANTHER" id="PTHR24134">
    <property type="entry name" value="ANKYRIN REPEAT-CONTAINING PROTEIN DDB_G0279043"/>
    <property type="match status" value="1"/>
</dbReference>
<evidence type="ECO:0000256" key="2">
    <source>
        <dbReference type="ARBA" id="ARBA00022737"/>
    </source>
</evidence>
<dbReference type="SMART" id="SM00248">
    <property type="entry name" value="ANK"/>
    <property type="match status" value="7"/>
</dbReference>
<dbReference type="InterPro" id="IPR002110">
    <property type="entry name" value="Ankyrin_rpt"/>
</dbReference>
<dbReference type="SUPFAM" id="SSF48403">
    <property type="entry name" value="Ankyrin repeat"/>
    <property type="match status" value="1"/>
</dbReference>
<dbReference type="Pfam" id="PF12796">
    <property type="entry name" value="Ank_2"/>
    <property type="match status" value="2"/>
</dbReference>
<dbReference type="GO" id="GO:0016567">
    <property type="term" value="P:protein ubiquitination"/>
    <property type="evidence" value="ECO:0007669"/>
    <property type="project" value="UniProtKB-UniPathway"/>
</dbReference>
<dbReference type="Gene3D" id="1.25.40.20">
    <property type="entry name" value="Ankyrin repeat-containing domain"/>
    <property type="match status" value="1"/>
</dbReference>
<dbReference type="PROSITE" id="PS50297">
    <property type="entry name" value="ANK_REP_REGION"/>
    <property type="match status" value="6"/>
</dbReference>
<sequence>MPLEEVGNKPLGRRGRRAGRGAGAGRCAGPWHRDTALGCAPAPPCPPPSRALWAAPRSADDALFAGDLALVRRHFPESAAVNLVIEARGDELRWTSRLWSLTYEQELTTPLHITAGRGYADCLRFLLLRGAAVDFAPSGKTALHEACAAAHAGCARLLLSFGADPQAVSEDGFQPLHLCKSPGSLECARLLLQSGASVNVATEDEEDSPLHVAARHGLPEHVGLLLRYGAAVDAGNEEGQTPLHAACSQPHEPEDIERYFEVCQQLVEHGARVDVPDRDLQRPLHLACKVANPRVVELLLSHGASVNIMNYSGNTAMHNVLQVAAYKLLHQPERIVRALLNHGAVRVWPGSLTKVLRYCHAAPRVIEALINSYDRVRVPDEWAEAVPRETQQKHRGFYRSLLALGRRPRSLQHLARCALRARLEGRVPLAAPRLGLPPALLRFLLLDFEDVLY</sequence>
<organism evidence="7 8">
    <name type="scientific">Crocodylus porosus</name>
    <name type="common">Saltwater crocodile</name>
    <name type="synonym">Estuarine crocodile</name>
    <dbReference type="NCBI Taxonomy" id="8502"/>
    <lineage>
        <taxon>Eukaryota</taxon>
        <taxon>Metazoa</taxon>
        <taxon>Chordata</taxon>
        <taxon>Craniata</taxon>
        <taxon>Vertebrata</taxon>
        <taxon>Euteleostomi</taxon>
        <taxon>Archelosauria</taxon>
        <taxon>Archosauria</taxon>
        <taxon>Crocodylia</taxon>
        <taxon>Longirostres</taxon>
        <taxon>Crocodylidae</taxon>
        <taxon>Crocodylus</taxon>
    </lineage>
</organism>
<dbReference type="PROSITE" id="PS50088">
    <property type="entry name" value="ANK_REPEAT"/>
    <property type="match status" value="6"/>
</dbReference>
<accession>A0A7M4DVE5</accession>
<dbReference type="SMART" id="SM00969">
    <property type="entry name" value="SOCS_box"/>
    <property type="match status" value="1"/>
</dbReference>
<feature type="repeat" description="ANK" evidence="4">
    <location>
        <begin position="205"/>
        <end position="237"/>
    </location>
</feature>
<dbReference type="PANTHER" id="PTHR24134:SF9">
    <property type="entry name" value="ANKYRIN REPEAT AND SOCS BOX PROTEIN 8"/>
    <property type="match status" value="1"/>
</dbReference>